<evidence type="ECO:0000313" key="2">
    <source>
        <dbReference type="Proteomes" id="UP000050424"/>
    </source>
</evidence>
<dbReference type="AlphaFoldDB" id="A0A0P7BKR6"/>
<organism evidence="1 2">
    <name type="scientific">Neonectria ditissima</name>
    <dbReference type="NCBI Taxonomy" id="78410"/>
    <lineage>
        <taxon>Eukaryota</taxon>
        <taxon>Fungi</taxon>
        <taxon>Dikarya</taxon>
        <taxon>Ascomycota</taxon>
        <taxon>Pezizomycotina</taxon>
        <taxon>Sordariomycetes</taxon>
        <taxon>Hypocreomycetidae</taxon>
        <taxon>Hypocreales</taxon>
        <taxon>Nectriaceae</taxon>
        <taxon>Neonectria</taxon>
    </lineage>
</organism>
<comment type="caution">
    <text evidence="1">The sequence shown here is derived from an EMBL/GenBank/DDBJ whole genome shotgun (WGS) entry which is preliminary data.</text>
</comment>
<dbReference type="Proteomes" id="UP000050424">
    <property type="component" value="Unassembled WGS sequence"/>
</dbReference>
<name>A0A0P7BKR6_9HYPO</name>
<accession>A0A0P7BKR6</accession>
<gene>
    <name evidence="1" type="ORF">AK830_g4660</name>
</gene>
<protein>
    <submittedName>
        <fullName evidence="1">Uncharacterized protein</fullName>
    </submittedName>
</protein>
<dbReference type="OrthoDB" id="3549294at2759"/>
<evidence type="ECO:0000313" key="1">
    <source>
        <dbReference type="EMBL" id="KPM41886.1"/>
    </source>
</evidence>
<dbReference type="EMBL" id="LKCW01000057">
    <property type="protein sequence ID" value="KPM41886.1"/>
    <property type="molecule type" value="Genomic_DNA"/>
</dbReference>
<proteinExistence type="predicted"/>
<sequence>MSYIFLVRFWELQRKTVIYTPHALQLKPIKGSCARRGAVNLHLGDSASHALVKWLCAILAPKPGWSVEGGGFAPWAAFCSGSTQFSIFTDEDVPFSLNETPPSSSEATDLLIELCSLYGFEPTRRYGDSRDPLPPVTAGFLAAMALPFYRFVNFQPQFFTSTLSKNPIDQMETGPIRQYVADLRYYMTLSMHPPSVGSIIWSMFWQPEVECNTVSLWLSPILSVLRLILDNGNLDIVPKAFALRRPRVALWWLGIFLLRSPTISSYIVHYLETLKECWGCGSMAPPDTTVSAWTGSPESFLDEKPSRAYVGSTGWVATSDLLKHRYNCSLQNTESAALSWRPFGSVPKEAIELELWPSLEHCPARTYKH</sequence>
<reference evidence="1 2" key="1">
    <citation type="submission" date="2015-09" db="EMBL/GenBank/DDBJ databases">
        <title>Draft genome of a European isolate of the apple canker pathogen Neonectria ditissima.</title>
        <authorList>
            <person name="Gomez-Cortecero A."/>
            <person name="Harrison R.J."/>
            <person name="Armitage A.D."/>
        </authorList>
    </citation>
    <scope>NUCLEOTIDE SEQUENCE [LARGE SCALE GENOMIC DNA]</scope>
    <source>
        <strain evidence="1 2">R09/05</strain>
    </source>
</reference>
<keyword evidence="2" id="KW-1185">Reference proteome</keyword>